<organism evidence="1 2">
    <name type="scientific">Microthlaspi erraticum</name>
    <dbReference type="NCBI Taxonomy" id="1685480"/>
    <lineage>
        <taxon>Eukaryota</taxon>
        <taxon>Viridiplantae</taxon>
        <taxon>Streptophyta</taxon>
        <taxon>Embryophyta</taxon>
        <taxon>Tracheophyta</taxon>
        <taxon>Spermatophyta</taxon>
        <taxon>Magnoliopsida</taxon>
        <taxon>eudicotyledons</taxon>
        <taxon>Gunneridae</taxon>
        <taxon>Pentapetalae</taxon>
        <taxon>rosids</taxon>
        <taxon>malvids</taxon>
        <taxon>Brassicales</taxon>
        <taxon>Brassicaceae</taxon>
        <taxon>Coluteocarpeae</taxon>
        <taxon>Microthlaspi</taxon>
    </lineage>
</organism>
<dbReference type="Proteomes" id="UP000467841">
    <property type="component" value="Unassembled WGS sequence"/>
</dbReference>
<protein>
    <submittedName>
        <fullName evidence="1">Uncharacterized protein</fullName>
    </submittedName>
</protein>
<comment type="caution">
    <text evidence="1">The sequence shown here is derived from an EMBL/GenBank/DDBJ whole genome shotgun (WGS) entry which is preliminary data.</text>
</comment>
<keyword evidence="2" id="KW-1185">Reference proteome</keyword>
<gene>
    <name evidence="1" type="ORF">MERR_LOCUS21514</name>
</gene>
<evidence type="ECO:0000313" key="1">
    <source>
        <dbReference type="EMBL" id="CAA7034279.1"/>
    </source>
</evidence>
<sequence>MSIRPKDSYSSAHTRSISDVTVVMSSIDLQLAVQVRSTCSWQCKFDRPAACCAGSIDLQLAVQVRSTCSRLCWFDRPAGCTAGLIDLQVLSFLATRHILSLNSMGSIPTPTVSPPAC</sequence>
<dbReference type="EMBL" id="CACVBM020001144">
    <property type="protein sequence ID" value="CAA7034279.1"/>
    <property type="molecule type" value="Genomic_DNA"/>
</dbReference>
<evidence type="ECO:0000313" key="2">
    <source>
        <dbReference type="Proteomes" id="UP000467841"/>
    </source>
</evidence>
<dbReference type="AlphaFoldDB" id="A0A6D2J3Z9"/>
<proteinExistence type="predicted"/>
<accession>A0A6D2J3Z9</accession>
<name>A0A6D2J3Z9_9BRAS</name>
<reference evidence="1" key="1">
    <citation type="submission" date="2020-01" db="EMBL/GenBank/DDBJ databases">
        <authorList>
            <person name="Mishra B."/>
        </authorList>
    </citation>
    <scope>NUCLEOTIDE SEQUENCE [LARGE SCALE GENOMIC DNA]</scope>
</reference>